<evidence type="ECO:0000259" key="9">
    <source>
        <dbReference type="PROSITE" id="PS50928"/>
    </source>
</evidence>
<feature type="transmembrane region" description="Helical" evidence="8">
    <location>
        <begin position="77"/>
        <end position="98"/>
    </location>
</feature>
<dbReference type="CDD" id="cd06261">
    <property type="entry name" value="TM_PBP2"/>
    <property type="match status" value="1"/>
</dbReference>
<evidence type="ECO:0000256" key="5">
    <source>
        <dbReference type="ARBA" id="ARBA00022692"/>
    </source>
</evidence>
<dbReference type="AlphaFoldDB" id="A0A930XXZ8"/>
<sequence>MKSPGGERAVRALLWAMLLAWLVVTLFPLYWQLITALKTTEETNRTVPTFWPEEMRFGNFAAVFTESSNFDALVSSFIIATGNTLLSLLLGTMAGYAFARFPRHAGGENLAFWILSNRMFPPVAVIIPMFFLFDATPWGTDSHLSLIILYLVFNMPLATWLMMVFFRDAPRELEEAAYLDGYTPLQAFCKVTLPLVIPGMISVAMLCWIFAWNEYLFANLFVGTEVRTFTIVIPTFTHGSQTLWNLQMAFSLIAVIPPVALFILLRRYMVRGLSLGVVKG</sequence>
<dbReference type="SUPFAM" id="SSF161098">
    <property type="entry name" value="MetI-like"/>
    <property type="match status" value="1"/>
</dbReference>
<dbReference type="Gene3D" id="1.10.3720.10">
    <property type="entry name" value="MetI-like"/>
    <property type="match status" value="1"/>
</dbReference>
<keyword evidence="6 8" id="KW-1133">Transmembrane helix</keyword>
<evidence type="ECO:0000256" key="4">
    <source>
        <dbReference type="ARBA" id="ARBA00022475"/>
    </source>
</evidence>
<evidence type="ECO:0000256" key="6">
    <source>
        <dbReference type="ARBA" id="ARBA00022989"/>
    </source>
</evidence>
<feature type="transmembrane region" description="Helical" evidence="8">
    <location>
        <begin position="144"/>
        <end position="166"/>
    </location>
</feature>
<evidence type="ECO:0000256" key="1">
    <source>
        <dbReference type="ARBA" id="ARBA00004651"/>
    </source>
</evidence>
<keyword evidence="11" id="KW-1185">Reference proteome</keyword>
<name>A0A930XXZ8_9GAMM</name>
<evidence type="ECO:0000256" key="3">
    <source>
        <dbReference type="ARBA" id="ARBA00022448"/>
    </source>
</evidence>
<proteinExistence type="inferred from homology"/>
<dbReference type="EMBL" id="JADHEI010000033">
    <property type="protein sequence ID" value="MBF2735368.1"/>
    <property type="molecule type" value="Genomic_DNA"/>
</dbReference>
<evidence type="ECO:0000256" key="8">
    <source>
        <dbReference type="RuleBase" id="RU363032"/>
    </source>
</evidence>
<dbReference type="PANTHER" id="PTHR32243">
    <property type="entry name" value="MALTOSE TRANSPORT SYSTEM PERMEASE-RELATED"/>
    <property type="match status" value="1"/>
</dbReference>
<comment type="similarity">
    <text evidence="2">Belongs to the binding-protein-dependent transport system permease family. MalFG subfamily.</text>
</comment>
<dbReference type="PROSITE" id="PS50928">
    <property type="entry name" value="ABC_TM1"/>
    <property type="match status" value="1"/>
</dbReference>
<dbReference type="InterPro" id="IPR050901">
    <property type="entry name" value="BP-dep_ABC_trans_perm"/>
</dbReference>
<dbReference type="InterPro" id="IPR035906">
    <property type="entry name" value="MetI-like_sf"/>
</dbReference>
<keyword evidence="5 8" id="KW-0812">Transmembrane</keyword>
<dbReference type="Proteomes" id="UP000604381">
    <property type="component" value="Unassembled WGS sequence"/>
</dbReference>
<evidence type="ECO:0000313" key="11">
    <source>
        <dbReference type="Proteomes" id="UP000604381"/>
    </source>
</evidence>
<comment type="subcellular location">
    <subcellularLocation>
        <location evidence="1 8">Cell membrane</location>
        <topology evidence="1 8">Multi-pass membrane protein</topology>
    </subcellularLocation>
</comment>
<feature type="transmembrane region" description="Helical" evidence="8">
    <location>
        <begin position="12"/>
        <end position="31"/>
    </location>
</feature>
<keyword evidence="7 8" id="KW-0472">Membrane</keyword>
<dbReference type="PANTHER" id="PTHR32243:SF18">
    <property type="entry name" value="INNER MEMBRANE ABC TRANSPORTER PERMEASE PROTEIN YCJP"/>
    <property type="match status" value="1"/>
</dbReference>
<organism evidence="10 11">
    <name type="scientific">Candidatus Amphirhobacter heronislandensis</name>
    <dbReference type="NCBI Taxonomy" id="1732024"/>
    <lineage>
        <taxon>Bacteria</taxon>
        <taxon>Pseudomonadati</taxon>
        <taxon>Pseudomonadota</taxon>
        <taxon>Gammaproteobacteria</taxon>
        <taxon>Candidatus Tethybacterales</taxon>
        <taxon>Candidatus Tethybacteraceae</taxon>
        <taxon>Candidatus Amphirhobacter</taxon>
    </lineage>
</organism>
<dbReference type="InterPro" id="IPR000515">
    <property type="entry name" value="MetI-like"/>
</dbReference>
<reference evidence="10" key="1">
    <citation type="submission" date="2020-10" db="EMBL/GenBank/DDBJ databases">
        <title>An improved Amphimedon queenslandica hologenome assembly reveals how three proteobacterial symbionts can extend the metabolic phenotypic of their marine sponge host.</title>
        <authorList>
            <person name="Degnan B."/>
            <person name="Degnan S."/>
            <person name="Xiang X."/>
        </authorList>
    </citation>
    <scope>NUCLEOTIDE SEQUENCE</scope>
    <source>
        <strain evidence="10">AqS2</strain>
    </source>
</reference>
<protein>
    <submittedName>
        <fullName evidence="10">Carbohydrate ABC transporter permease</fullName>
    </submittedName>
</protein>
<accession>A0A930XXZ8</accession>
<keyword evidence="3 8" id="KW-0813">Transport</keyword>
<dbReference type="GO" id="GO:0005886">
    <property type="term" value="C:plasma membrane"/>
    <property type="evidence" value="ECO:0007669"/>
    <property type="project" value="UniProtKB-SubCell"/>
</dbReference>
<keyword evidence="4" id="KW-1003">Cell membrane</keyword>
<gene>
    <name evidence="10" type="ORF">ISN26_04715</name>
</gene>
<comment type="caution">
    <text evidence="10">The sequence shown here is derived from an EMBL/GenBank/DDBJ whole genome shotgun (WGS) entry which is preliminary data.</text>
</comment>
<evidence type="ECO:0000256" key="2">
    <source>
        <dbReference type="ARBA" id="ARBA00009047"/>
    </source>
</evidence>
<feature type="transmembrane region" description="Helical" evidence="8">
    <location>
        <begin position="244"/>
        <end position="265"/>
    </location>
</feature>
<feature type="domain" description="ABC transmembrane type-1" evidence="9">
    <location>
        <begin position="73"/>
        <end position="265"/>
    </location>
</feature>
<evidence type="ECO:0000256" key="7">
    <source>
        <dbReference type="ARBA" id="ARBA00023136"/>
    </source>
</evidence>
<dbReference type="Pfam" id="PF00528">
    <property type="entry name" value="BPD_transp_1"/>
    <property type="match status" value="1"/>
</dbReference>
<feature type="transmembrane region" description="Helical" evidence="8">
    <location>
        <begin position="187"/>
        <end position="211"/>
    </location>
</feature>
<feature type="transmembrane region" description="Helical" evidence="8">
    <location>
        <begin position="110"/>
        <end position="132"/>
    </location>
</feature>
<evidence type="ECO:0000313" key="10">
    <source>
        <dbReference type="EMBL" id="MBF2735368.1"/>
    </source>
</evidence>
<dbReference type="GO" id="GO:0055085">
    <property type="term" value="P:transmembrane transport"/>
    <property type="evidence" value="ECO:0007669"/>
    <property type="project" value="InterPro"/>
</dbReference>